<dbReference type="PANTHER" id="PTHR24298">
    <property type="entry name" value="FLAVONOID 3'-MONOOXYGENASE-RELATED"/>
    <property type="match status" value="1"/>
</dbReference>
<evidence type="ECO:0000256" key="1">
    <source>
        <dbReference type="ARBA" id="ARBA00004167"/>
    </source>
</evidence>
<evidence type="ECO:0000313" key="13">
    <source>
        <dbReference type="EMBL" id="VVW35808.1"/>
    </source>
</evidence>
<keyword evidence="8 11" id="KW-0503">Monooxygenase</keyword>
<evidence type="ECO:0000256" key="12">
    <source>
        <dbReference type="SAM" id="Phobius"/>
    </source>
</evidence>
<evidence type="ECO:0000256" key="11">
    <source>
        <dbReference type="RuleBase" id="RU000461"/>
    </source>
</evidence>
<dbReference type="InterPro" id="IPR051103">
    <property type="entry name" value="Plant_metabolite_P450s"/>
</dbReference>
<comment type="subcellular location">
    <subcellularLocation>
        <location evidence="1">Membrane</location>
        <topology evidence="1">Single-pass membrane protein</topology>
    </subcellularLocation>
</comment>
<keyword evidence="2 10" id="KW-0349">Heme</keyword>
<evidence type="ECO:0000256" key="2">
    <source>
        <dbReference type="ARBA" id="ARBA00022617"/>
    </source>
</evidence>
<evidence type="ECO:0000256" key="9">
    <source>
        <dbReference type="ARBA" id="ARBA00023136"/>
    </source>
</evidence>
<keyword evidence="6 11" id="KW-0560">Oxidoreductase</keyword>
<dbReference type="InterPro" id="IPR002401">
    <property type="entry name" value="Cyt_P450_E_grp-I"/>
</dbReference>
<feature type="binding site" description="axial binding residue" evidence="10">
    <location>
        <position position="451"/>
    </location>
    <ligand>
        <name>heme</name>
        <dbReference type="ChEBI" id="CHEBI:30413"/>
    </ligand>
    <ligandPart>
        <name>Fe</name>
        <dbReference type="ChEBI" id="CHEBI:18248"/>
    </ligandPart>
</feature>
<accession>A0A5K1D7G0</accession>
<keyword evidence="9 12" id="KW-0472">Membrane</keyword>
<evidence type="ECO:0000256" key="10">
    <source>
        <dbReference type="PIRSR" id="PIRSR602401-1"/>
    </source>
</evidence>
<keyword evidence="4 10" id="KW-0479">Metal-binding</keyword>
<dbReference type="GO" id="GO:0020037">
    <property type="term" value="F:heme binding"/>
    <property type="evidence" value="ECO:0007669"/>
    <property type="project" value="InterPro"/>
</dbReference>
<dbReference type="SUPFAM" id="SSF48264">
    <property type="entry name" value="Cytochrome P450"/>
    <property type="match status" value="1"/>
</dbReference>
<dbReference type="InterPro" id="IPR036396">
    <property type="entry name" value="Cyt_P450_sf"/>
</dbReference>
<evidence type="ECO:0000256" key="4">
    <source>
        <dbReference type="ARBA" id="ARBA00022723"/>
    </source>
</evidence>
<dbReference type="InterPro" id="IPR017972">
    <property type="entry name" value="Cyt_P450_CS"/>
</dbReference>
<dbReference type="OrthoDB" id="1055148at2759"/>
<dbReference type="Gramene" id="NC5G0261670.1">
    <property type="protein sequence ID" value="NC5G0261670.1:cds"/>
    <property type="gene ID" value="NC5G0261670"/>
</dbReference>
<keyword evidence="3 12" id="KW-0812">Transmembrane</keyword>
<proteinExistence type="inferred from homology"/>
<evidence type="ECO:0000256" key="7">
    <source>
        <dbReference type="ARBA" id="ARBA00023004"/>
    </source>
</evidence>
<dbReference type="PRINTS" id="PR00385">
    <property type="entry name" value="P450"/>
</dbReference>
<sequence>MASWIISFLSLFTISACLFLLNLLYGTNKTKKKKERPLPPCPRGLPIIGNLHQLGLTFVLLEPTFHKFIARYGPIFCVRFGPMLAVFVADRSLAHEALVQDGATFAGRPRFPEFARILNSNQHTISSAGYGPLWRLLRRNLIAETLSPARTKFFTRGRQWALALLISELREEAKENEGMVVVGTCLRRAIHRLLLFMCFGEMLEDHAVRKVAEVLKETLVATERFNILGFFPKLTKIFCRRKWREFLDVRRENEEALLPHILARRAVEKKDDRFCYVDSLITLELPDGRKLDDGEIVSLCFEFLGAGIDTTATALEWTMANLVKNPKIQTLLYEEIACTVSSNAQASEEYLARMPYLKAVIMESLRRHPPGHFLLPHAVAEDDASLHGYAIPKNATINFMVGEMGLDERVWKDPLEFRPERFLAGGEGEDVDITGNREIKMMPFGAGRRVCPGMGVAMLHLQYLVANLVRELEWSAADGELVDLAEKWEFTVVMKNPLKARIKPRNGIAAK</sequence>
<dbReference type="AlphaFoldDB" id="A0A5K1D7G0"/>
<keyword evidence="7 10" id="KW-0408">Iron</keyword>
<dbReference type="GO" id="GO:0016020">
    <property type="term" value="C:membrane"/>
    <property type="evidence" value="ECO:0007669"/>
    <property type="project" value="UniProtKB-SubCell"/>
</dbReference>
<comment type="similarity">
    <text evidence="11">Belongs to the cytochrome P450 family.</text>
</comment>
<name>A0A5K1D7G0_9MAGN</name>
<dbReference type="GO" id="GO:0016709">
    <property type="term" value="F:oxidoreductase activity, acting on paired donors, with incorporation or reduction of molecular oxygen, NAD(P)H as one donor, and incorporation of one atom of oxygen"/>
    <property type="evidence" value="ECO:0007669"/>
    <property type="project" value="TreeGrafter"/>
</dbReference>
<feature type="transmembrane region" description="Helical" evidence="12">
    <location>
        <begin position="6"/>
        <end position="26"/>
    </location>
</feature>
<dbReference type="Pfam" id="PF00067">
    <property type="entry name" value="p450"/>
    <property type="match status" value="1"/>
</dbReference>
<dbReference type="CDD" id="cd11075">
    <property type="entry name" value="CYP77_89"/>
    <property type="match status" value="1"/>
</dbReference>
<dbReference type="GO" id="GO:0005506">
    <property type="term" value="F:iron ion binding"/>
    <property type="evidence" value="ECO:0007669"/>
    <property type="project" value="InterPro"/>
</dbReference>
<protein>
    <recommendedName>
        <fullName evidence="14">Cytochrome P450</fullName>
    </recommendedName>
</protein>
<evidence type="ECO:0000256" key="6">
    <source>
        <dbReference type="ARBA" id="ARBA00023002"/>
    </source>
</evidence>
<reference evidence="13" key="1">
    <citation type="submission" date="2019-09" db="EMBL/GenBank/DDBJ databases">
        <authorList>
            <person name="Zhang L."/>
        </authorList>
    </citation>
    <scope>NUCLEOTIDE SEQUENCE</scope>
</reference>
<dbReference type="PANTHER" id="PTHR24298:SF800">
    <property type="entry name" value="CYTOCHROME P450 89A2-RELATED"/>
    <property type="match status" value="1"/>
</dbReference>
<evidence type="ECO:0000256" key="3">
    <source>
        <dbReference type="ARBA" id="ARBA00022692"/>
    </source>
</evidence>
<dbReference type="PRINTS" id="PR00463">
    <property type="entry name" value="EP450I"/>
</dbReference>
<dbReference type="Gene3D" id="1.10.630.10">
    <property type="entry name" value="Cytochrome P450"/>
    <property type="match status" value="1"/>
</dbReference>
<dbReference type="PROSITE" id="PS00086">
    <property type="entry name" value="CYTOCHROME_P450"/>
    <property type="match status" value="1"/>
</dbReference>
<evidence type="ECO:0000256" key="8">
    <source>
        <dbReference type="ARBA" id="ARBA00023033"/>
    </source>
</evidence>
<dbReference type="EMBL" id="LR721783">
    <property type="protein sequence ID" value="VVW35808.1"/>
    <property type="molecule type" value="Genomic_DNA"/>
</dbReference>
<keyword evidence="5 12" id="KW-1133">Transmembrane helix</keyword>
<gene>
    <name evidence="13" type="ORF">NYM_LOCUS20327</name>
</gene>
<dbReference type="OMA" id="RILFWKR"/>
<evidence type="ECO:0000256" key="5">
    <source>
        <dbReference type="ARBA" id="ARBA00022989"/>
    </source>
</evidence>
<dbReference type="InterPro" id="IPR001128">
    <property type="entry name" value="Cyt_P450"/>
</dbReference>
<comment type="cofactor">
    <cofactor evidence="10">
        <name>heme</name>
        <dbReference type="ChEBI" id="CHEBI:30413"/>
    </cofactor>
</comment>
<organism evidence="13">
    <name type="scientific">Nymphaea colorata</name>
    <name type="common">pocket water lily</name>
    <dbReference type="NCBI Taxonomy" id="210225"/>
    <lineage>
        <taxon>Eukaryota</taxon>
        <taxon>Viridiplantae</taxon>
        <taxon>Streptophyta</taxon>
        <taxon>Embryophyta</taxon>
        <taxon>Tracheophyta</taxon>
        <taxon>Spermatophyta</taxon>
        <taxon>Magnoliopsida</taxon>
        <taxon>Nymphaeales</taxon>
        <taxon>Nymphaeaceae</taxon>
        <taxon>Nymphaea</taxon>
    </lineage>
</organism>
<dbReference type="FunFam" id="1.10.630.10:FF:000012">
    <property type="entry name" value="Cytochrome P450 family protein"/>
    <property type="match status" value="1"/>
</dbReference>
<evidence type="ECO:0008006" key="14">
    <source>
        <dbReference type="Google" id="ProtNLM"/>
    </source>
</evidence>